<keyword evidence="2" id="KW-1185">Reference proteome</keyword>
<comment type="caution">
    <text evidence="1">The sequence shown here is derived from an EMBL/GenBank/DDBJ whole genome shotgun (WGS) entry which is preliminary data.</text>
</comment>
<reference evidence="1 2" key="1">
    <citation type="journal article" date="2019" name="New Phytol.">
        <title>Comparative genomics reveals unique wood-decay strategies and fruiting body development in the Schizophyllaceae.</title>
        <authorList>
            <person name="Almasi E."/>
            <person name="Sahu N."/>
            <person name="Krizsan K."/>
            <person name="Balint B."/>
            <person name="Kovacs G.M."/>
            <person name="Kiss B."/>
            <person name="Cseklye J."/>
            <person name="Drula E."/>
            <person name="Henrissat B."/>
            <person name="Nagy I."/>
            <person name="Chovatia M."/>
            <person name="Adam C."/>
            <person name="LaButti K."/>
            <person name="Lipzen A."/>
            <person name="Riley R."/>
            <person name="Grigoriev I.V."/>
            <person name="Nagy L.G."/>
        </authorList>
    </citation>
    <scope>NUCLEOTIDE SEQUENCE [LARGE SCALE GENOMIC DNA]</scope>
    <source>
        <strain evidence="1 2">NL-1724</strain>
    </source>
</reference>
<sequence>MLLPIDKFNALPVVVAPERQTHWHFDLRYLPLEPRPHHILLIARVDGSSSHIARLPLGLPAHRDGMDFFPDTPADAAPTVARALVHSFTTNAALSAVRPMRLMTPDTGLAKEVGNELKRIGVKAKELQSISKSTPAAIVAADELFEVAWKRMMREAGFQGLFAQVLGTPEYINMSNLKLREPEPAMNETPSAMVMTAMQRRFLEALEYTKIWYEARPPTHRIDYSSMETMKRKANYVCEDYLPENPAEDMKEAADEGIASAAFDYALRLMIVPKHQRDRQLIHKYLMMAIRAEHDDSPKELLTEIASNAHAILIHWYALASKDEIRQRYLFAACHHAEQALRLAKQVSPPDHYAAPVVLSFIREGIIQRLTPDTKCDPLPALVMYKECRAAHKLRVAQLKKEKRKLDAKRVKQPNRYRCANPDCGIIADKGKMLQQCGGKCDVDKKPSYCSKDCQRADRKNHKDFCKPGMPCSVIDTETSEGPTVAQGGLFSIPIQGPNGQVMHISSSTMTPEELREFRDAFGERESTRLFESGIAPIIERYEF</sequence>
<dbReference type="EMBL" id="VDMD01000002">
    <property type="protein sequence ID" value="TRM68687.1"/>
    <property type="molecule type" value="Genomic_DNA"/>
</dbReference>
<dbReference type="OrthoDB" id="432970at2759"/>
<dbReference type="Proteomes" id="UP000320762">
    <property type="component" value="Unassembled WGS sequence"/>
</dbReference>
<gene>
    <name evidence="1" type="ORF">BD626DRAFT_482474</name>
</gene>
<dbReference type="STRING" id="97359.A0A550CV62"/>
<name>A0A550CV62_9AGAR</name>
<dbReference type="AlphaFoldDB" id="A0A550CV62"/>
<proteinExistence type="predicted"/>
<dbReference type="SUPFAM" id="SSF144232">
    <property type="entry name" value="HIT/MYND zinc finger-like"/>
    <property type="match status" value="1"/>
</dbReference>
<organism evidence="1 2">
    <name type="scientific">Schizophyllum amplum</name>
    <dbReference type="NCBI Taxonomy" id="97359"/>
    <lineage>
        <taxon>Eukaryota</taxon>
        <taxon>Fungi</taxon>
        <taxon>Dikarya</taxon>
        <taxon>Basidiomycota</taxon>
        <taxon>Agaricomycotina</taxon>
        <taxon>Agaricomycetes</taxon>
        <taxon>Agaricomycetidae</taxon>
        <taxon>Agaricales</taxon>
        <taxon>Schizophyllaceae</taxon>
        <taxon>Schizophyllum</taxon>
    </lineage>
</organism>
<dbReference type="Gene3D" id="6.10.140.2220">
    <property type="match status" value="1"/>
</dbReference>
<protein>
    <submittedName>
        <fullName evidence="1">Uncharacterized protein</fullName>
    </submittedName>
</protein>
<evidence type="ECO:0000313" key="2">
    <source>
        <dbReference type="Proteomes" id="UP000320762"/>
    </source>
</evidence>
<accession>A0A550CV62</accession>
<evidence type="ECO:0000313" key="1">
    <source>
        <dbReference type="EMBL" id="TRM68687.1"/>
    </source>
</evidence>